<dbReference type="InterPro" id="IPR004101">
    <property type="entry name" value="Mur_ligase_C"/>
</dbReference>
<dbReference type="Gene3D" id="3.30.470.20">
    <property type="entry name" value="ATP-grasp fold, B domain"/>
    <property type="match status" value="2"/>
</dbReference>
<sequence length="904" mass="98214">MLPAATPPVLRPKSPEAYGVRLDRVRALRGPNMYAYMPVMRATIDIGPYEERPSNQFPGFVDRLLTWLPGLEEHECSIGRRGGFVKRLNRGTYLAHITEHVVLELQGRMSFDVRFGRVRGTGDRGVYDIVFAYQEEEAAREALEVALRLTLAAMHDEPFDARDELRRLEDLADRYRLGPSTQAIVDAARARSIPVVRLTPTSSLVQLGYGIHQKRIRASQTSETSSIATDLCQDKPLTNNLLRAVAIPVPEGRPVFSPEEAWSVAQGIGLPVVLKPEAGNHGRGVSVNLTTEQEVREAYDLAWDQRRGDVLVERYIRGSDHRILVVNGKMVAAARRDPAHVIGDGKSTIEQLVARENRNPRRREGHASLLTRITLNAESDLVLGQQGLARDSVPDADRKVFVRQNGNLSTGGTATDVTDEVHPRNARIAELAAQVLGMDVAGIDIICDDLSRPLREQGGAIVEVNAAPGLRMHIAPTNGKSRDVGKPIMDMLYAPGETGRIPIIAITGTNGKTTTTRLIAHMYEQARYTVGITCTDGVYVDGERVTKGDSSGPKSARAVLLHPRVEVAVLETARGGILREGLAWDSCSVGVVTNVTGDHLGIGGINTIQDLAKIKQVVVENVRRDGVAVLNAEDMPSAEMAAACDGEVMYFSTNERNPVYKAHVEGGGRAVLGHQGAIYLVEGDQRTHLIGLDRIEFTSGGKIPFQVQNALAATGAAWGAGLNPVMIVRGLTTFITDTETAPGRFNVTQYNTVEVIFDYGHNIGGLVALGDAVRSLGDRKTILLIGLPGDRRDQDLIESVRVTLPWADEYVFYDQRDRRGRAVMEVPKLLQAQVPEGVRTTLTESQEAGIRTAWALAKPGDRLLIIADEVDEGIELVETLASGAAEETACATPISGEGMVRAAA</sequence>
<keyword evidence="9 13" id="KW-0067">ATP-binding</keyword>
<dbReference type="SUPFAM" id="SSF53623">
    <property type="entry name" value="MurD-like peptide ligases, catalytic domain"/>
    <property type="match status" value="1"/>
</dbReference>
<evidence type="ECO:0000256" key="8">
    <source>
        <dbReference type="ARBA" id="ARBA00022741"/>
    </source>
</evidence>
<dbReference type="NCBIfam" id="TIGR02068">
    <property type="entry name" value="cya_phycin_syn"/>
    <property type="match status" value="1"/>
</dbReference>
<gene>
    <name evidence="15" type="ORF">AVDCRST_MAG77-1381</name>
</gene>
<protein>
    <recommendedName>
        <fullName evidence="6">Cyanophycin synthetase</fullName>
        <ecNumber evidence="5">6.3.2.29</ecNumber>
        <ecNumber evidence="4">6.3.2.30</ecNumber>
    </recommendedName>
    <alternativeName>
        <fullName evidence="10">Cyanophycin synthase</fullName>
    </alternativeName>
</protein>
<dbReference type="NCBIfam" id="NF010623">
    <property type="entry name" value="PRK14016.1"/>
    <property type="match status" value="1"/>
</dbReference>
<keyword evidence="7 15" id="KW-0436">Ligase</keyword>
<dbReference type="Pfam" id="PF13549">
    <property type="entry name" value="ATP-grasp_5"/>
    <property type="match status" value="1"/>
</dbReference>
<dbReference type="Gene3D" id="3.40.1190.10">
    <property type="entry name" value="Mur-like, catalytic domain"/>
    <property type="match status" value="1"/>
</dbReference>
<comment type="similarity">
    <text evidence="2">In the C-terminal section; belongs to the MurCDEF family.</text>
</comment>
<dbReference type="InterPro" id="IPR011810">
    <property type="entry name" value="Cya_phycin_syn"/>
</dbReference>
<evidence type="ECO:0000256" key="12">
    <source>
        <dbReference type="ARBA" id="ARBA00048425"/>
    </source>
</evidence>
<dbReference type="InterPro" id="IPR011761">
    <property type="entry name" value="ATP-grasp"/>
</dbReference>
<dbReference type="Pfam" id="PF02875">
    <property type="entry name" value="Mur_ligase_C"/>
    <property type="match status" value="1"/>
</dbReference>
<comment type="catalytic activity">
    <reaction evidence="12">
        <text>[L-4-(L-arginin-2-N-yl)aspartate](n) + L-aspartate + ATP = [L-4-(L-arginin-2-N-yl)aspartate](n)-L-aspartate + ADP + phosphate + H(+)</text>
        <dbReference type="Rhea" id="RHEA:13277"/>
        <dbReference type="Rhea" id="RHEA-COMP:13728"/>
        <dbReference type="Rhea" id="RHEA-COMP:13733"/>
        <dbReference type="ChEBI" id="CHEBI:15378"/>
        <dbReference type="ChEBI" id="CHEBI:29991"/>
        <dbReference type="ChEBI" id="CHEBI:30616"/>
        <dbReference type="ChEBI" id="CHEBI:43474"/>
        <dbReference type="ChEBI" id="CHEBI:137986"/>
        <dbReference type="ChEBI" id="CHEBI:137990"/>
        <dbReference type="ChEBI" id="CHEBI:456216"/>
        <dbReference type="EC" id="6.3.2.29"/>
    </reaction>
</comment>
<feature type="domain" description="ATP-grasp" evidence="14">
    <location>
        <begin position="239"/>
        <end position="493"/>
    </location>
</feature>
<dbReference type="InterPro" id="IPR044019">
    <property type="entry name" value="Cyanophycin_syn_N"/>
</dbReference>
<comment type="function">
    <text evidence="1">Catalyzes the ATP-dependent polymerization of arginine and aspartate to multi-L-arginyl-poly-L-aspartic acid (cyanophycin; a water-insoluble reserve polymer).</text>
</comment>
<dbReference type="SUPFAM" id="SSF53244">
    <property type="entry name" value="MurD-like peptide ligases, peptide-binding domain"/>
    <property type="match status" value="1"/>
</dbReference>
<evidence type="ECO:0000256" key="9">
    <source>
        <dbReference type="ARBA" id="ARBA00022840"/>
    </source>
</evidence>
<dbReference type="GO" id="GO:0071161">
    <property type="term" value="F:cyanophycin synthetase activity (L-arginine-adding)"/>
    <property type="evidence" value="ECO:0007669"/>
    <property type="project" value="UniProtKB-EC"/>
</dbReference>
<dbReference type="SUPFAM" id="SSF56059">
    <property type="entry name" value="Glutathione synthetase ATP-binding domain-like"/>
    <property type="match status" value="1"/>
</dbReference>
<dbReference type="EC" id="6.3.2.29" evidence="5"/>
<evidence type="ECO:0000256" key="5">
    <source>
        <dbReference type="ARBA" id="ARBA00013005"/>
    </source>
</evidence>
<evidence type="ECO:0000313" key="15">
    <source>
        <dbReference type="EMBL" id="CAA9238342.1"/>
    </source>
</evidence>
<dbReference type="EC" id="6.3.2.30" evidence="4"/>
<dbReference type="Pfam" id="PF18921">
    <property type="entry name" value="Cyanophycin_syn"/>
    <property type="match status" value="1"/>
</dbReference>
<evidence type="ECO:0000256" key="10">
    <source>
        <dbReference type="ARBA" id="ARBA00031353"/>
    </source>
</evidence>
<organism evidence="15">
    <name type="scientific">uncultured Chloroflexota bacterium</name>
    <dbReference type="NCBI Taxonomy" id="166587"/>
    <lineage>
        <taxon>Bacteria</taxon>
        <taxon>Bacillati</taxon>
        <taxon>Chloroflexota</taxon>
        <taxon>environmental samples</taxon>
    </lineage>
</organism>
<evidence type="ECO:0000256" key="2">
    <source>
        <dbReference type="ARBA" id="ARBA00009060"/>
    </source>
</evidence>
<evidence type="ECO:0000256" key="6">
    <source>
        <dbReference type="ARBA" id="ARBA00022036"/>
    </source>
</evidence>
<evidence type="ECO:0000256" key="1">
    <source>
        <dbReference type="ARBA" id="ARBA00003184"/>
    </source>
</evidence>
<dbReference type="PROSITE" id="PS50975">
    <property type="entry name" value="ATP_GRASP"/>
    <property type="match status" value="1"/>
</dbReference>
<evidence type="ECO:0000259" key="14">
    <source>
        <dbReference type="PROSITE" id="PS50975"/>
    </source>
</evidence>
<keyword evidence="8 13" id="KW-0547">Nucleotide-binding</keyword>
<dbReference type="EMBL" id="CADCTC010000089">
    <property type="protein sequence ID" value="CAA9238342.1"/>
    <property type="molecule type" value="Genomic_DNA"/>
</dbReference>
<evidence type="ECO:0000256" key="3">
    <source>
        <dbReference type="ARBA" id="ARBA00011738"/>
    </source>
</evidence>
<comment type="catalytic activity">
    <reaction evidence="11">
        <text>[L-4-(L-arginin-2-N-yl)aspartate](n)-L-aspartate + L-arginine + ATP = [L-4-(L-arginin-2-N-yl)aspartate](n+1) + ADP + phosphate + H(+)</text>
        <dbReference type="Rhea" id="RHEA:23888"/>
        <dbReference type="Rhea" id="RHEA-COMP:13732"/>
        <dbReference type="Rhea" id="RHEA-COMP:13733"/>
        <dbReference type="ChEBI" id="CHEBI:15378"/>
        <dbReference type="ChEBI" id="CHEBI:30616"/>
        <dbReference type="ChEBI" id="CHEBI:32682"/>
        <dbReference type="ChEBI" id="CHEBI:43474"/>
        <dbReference type="ChEBI" id="CHEBI:137986"/>
        <dbReference type="ChEBI" id="CHEBI:137990"/>
        <dbReference type="ChEBI" id="CHEBI:456216"/>
        <dbReference type="EC" id="6.3.2.30"/>
    </reaction>
</comment>
<dbReference type="GO" id="GO:0005524">
    <property type="term" value="F:ATP binding"/>
    <property type="evidence" value="ECO:0007669"/>
    <property type="project" value="UniProtKB-UniRule"/>
</dbReference>
<evidence type="ECO:0000256" key="4">
    <source>
        <dbReference type="ARBA" id="ARBA00012968"/>
    </source>
</evidence>
<evidence type="ECO:0000256" key="11">
    <source>
        <dbReference type="ARBA" id="ARBA00048094"/>
    </source>
</evidence>
<dbReference type="GO" id="GO:0071160">
    <property type="term" value="F:cyanophycin synthetase activity (L-aspartate-adding)"/>
    <property type="evidence" value="ECO:0007669"/>
    <property type="project" value="UniProtKB-EC"/>
</dbReference>
<evidence type="ECO:0000256" key="7">
    <source>
        <dbReference type="ARBA" id="ARBA00022598"/>
    </source>
</evidence>
<reference evidence="15" key="1">
    <citation type="submission" date="2020-02" db="EMBL/GenBank/DDBJ databases">
        <authorList>
            <person name="Meier V. D."/>
        </authorList>
    </citation>
    <scope>NUCLEOTIDE SEQUENCE</scope>
    <source>
        <strain evidence="15">AVDCRST_MAG77</strain>
    </source>
</reference>
<proteinExistence type="inferred from homology"/>
<dbReference type="AlphaFoldDB" id="A0A6J4HZC1"/>
<dbReference type="Pfam" id="PF08245">
    <property type="entry name" value="Mur_ligase_M"/>
    <property type="match status" value="1"/>
</dbReference>
<accession>A0A6J4HZC1</accession>
<comment type="subunit">
    <text evidence="3">Homodimer.</text>
</comment>
<dbReference type="InterPro" id="IPR013221">
    <property type="entry name" value="Mur_ligase_cen"/>
</dbReference>
<dbReference type="PANTHER" id="PTHR23135">
    <property type="entry name" value="MUR LIGASE FAMILY MEMBER"/>
    <property type="match status" value="1"/>
</dbReference>
<evidence type="ECO:0000256" key="13">
    <source>
        <dbReference type="PROSITE-ProRule" id="PRU00409"/>
    </source>
</evidence>
<dbReference type="InterPro" id="IPR036565">
    <property type="entry name" value="Mur-like_cat_sf"/>
</dbReference>
<dbReference type="GO" id="GO:0046872">
    <property type="term" value="F:metal ion binding"/>
    <property type="evidence" value="ECO:0007669"/>
    <property type="project" value="InterPro"/>
</dbReference>
<name>A0A6J4HZC1_9CHLR</name>
<dbReference type="PANTHER" id="PTHR23135:SF18">
    <property type="entry name" value="CYANOPHYCIN SYNTHETASE"/>
    <property type="match status" value="1"/>
</dbReference>
<dbReference type="InterPro" id="IPR036615">
    <property type="entry name" value="Mur_ligase_C_dom_sf"/>
</dbReference>
<dbReference type="Gene3D" id="3.90.190.20">
    <property type="entry name" value="Mur ligase, C-terminal domain"/>
    <property type="match status" value="1"/>
</dbReference>